<evidence type="ECO:0000313" key="3">
    <source>
        <dbReference type="Proteomes" id="UP000285060"/>
    </source>
</evidence>
<feature type="transmembrane region" description="Helical" evidence="1">
    <location>
        <begin position="54"/>
        <end position="73"/>
    </location>
</feature>
<organism evidence="2 3">
    <name type="scientific">Aphanomyces invadans</name>
    <dbReference type="NCBI Taxonomy" id="157072"/>
    <lineage>
        <taxon>Eukaryota</taxon>
        <taxon>Sar</taxon>
        <taxon>Stramenopiles</taxon>
        <taxon>Oomycota</taxon>
        <taxon>Saprolegniomycetes</taxon>
        <taxon>Saprolegniales</taxon>
        <taxon>Verrucalvaceae</taxon>
        <taxon>Aphanomyces</taxon>
    </lineage>
</organism>
<protein>
    <submittedName>
        <fullName evidence="2">Uncharacterized protein</fullName>
    </submittedName>
</protein>
<sequence length="126" mass="13604">MDVQSDANYNAVEDVKTPKAAAKRAVSTTSEVEEDNYKVVCCGNSWLDLVLVPLTAVVLYGAMIGLSLLVLWATFLTSASGAAHWMFFFAWLTGVIAVVISIQVAEYEAYILAEHAKKDIAEGTNA</sequence>
<keyword evidence="1" id="KW-1133">Transmembrane helix</keyword>
<proteinExistence type="predicted"/>
<dbReference type="EMBL" id="QUSY01000696">
    <property type="protein sequence ID" value="RHY27839.1"/>
    <property type="molecule type" value="Genomic_DNA"/>
</dbReference>
<evidence type="ECO:0000256" key="1">
    <source>
        <dbReference type="SAM" id="Phobius"/>
    </source>
</evidence>
<gene>
    <name evidence="2" type="ORF">DYB32_009644</name>
</gene>
<keyword evidence="1" id="KW-0812">Transmembrane</keyword>
<keyword evidence="1" id="KW-0472">Membrane</keyword>
<accession>A0A3R6V8K7</accession>
<feature type="transmembrane region" description="Helical" evidence="1">
    <location>
        <begin position="85"/>
        <end position="105"/>
    </location>
</feature>
<dbReference type="Proteomes" id="UP000285060">
    <property type="component" value="Unassembled WGS sequence"/>
</dbReference>
<dbReference type="VEuPathDB" id="FungiDB:H310_09471"/>
<name>A0A3R6V8K7_9STRA</name>
<keyword evidence="3" id="KW-1185">Reference proteome</keyword>
<reference evidence="2 3" key="1">
    <citation type="submission" date="2018-08" db="EMBL/GenBank/DDBJ databases">
        <title>Aphanomyces genome sequencing and annotation.</title>
        <authorList>
            <person name="Minardi D."/>
            <person name="Oidtmann B."/>
            <person name="Van Der Giezen M."/>
            <person name="Studholme D.J."/>
        </authorList>
    </citation>
    <scope>NUCLEOTIDE SEQUENCE [LARGE SCALE GENOMIC DNA]</scope>
    <source>
        <strain evidence="2 3">NJM0002</strain>
    </source>
</reference>
<dbReference type="AlphaFoldDB" id="A0A3R6V8K7"/>
<evidence type="ECO:0000313" key="2">
    <source>
        <dbReference type="EMBL" id="RHY27839.1"/>
    </source>
</evidence>
<comment type="caution">
    <text evidence="2">The sequence shown here is derived from an EMBL/GenBank/DDBJ whole genome shotgun (WGS) entry which is preliminary data.</text>
</comment>